<dbReference type="InterPro" id="IPR016286">
    <property type="entry name" value="FUC_metazoa-typ"/>
</dbReference>
<evidence type="ECO:0000256" key="2">
    <source>
        <dbReference type="ARBA" id="ARBA00007951"/>
    </source>
</evidence>
<dbReference type="GO" id="GO:0005764">
    <property type="term" value="C:lysosome"/>
    <property type="evidence" value="ECO:0007669"/>
    <property type="project" value="TreeGrafter"/>
</dbReference>
<dbReference type="PANTHER" id="PTHR10030:SF37">
    <property type="entry name" value="ALPHA-L-FUCOSIDASE-RELATED"/>
    <property type="match status" value="1"/>
</dbReference>
<dbReference type="GO" id="GO:0006004">
    <property type="term" value="P:fucose metabolic process"/>
    <property type="evidence" value="ECO:0007669"/>
    <property type="project" value="InterPro"/>
</dbReference>
<dbReference type="Pfam" id="PF01120">
    <property type="entry name" value="Alpha_L_fucos"/>
    <property type="match status" value="1"/>
</dbReference>
<evidence type="ECO:0000256" key="7">
    <source>
        <dbReference type="SAM" id="SignalP"/>
    </source>
</evidence>
<proteinExistence type="inferred from homology"/>
<keyword evidence="5 9" id="KW-0378">Hydrolase</keyword>
<keyword evidence="10" id="KW-1185">Reference proteome</keyword>
<dbReference type="GO" id="GO:0004560">
    <property type="term" value="F:alpha-L-fucosidase activity"/>
    <property type="evidence" value="ECO:0007669"/>
    <property type="project" value="UniProtKB-EC"/>
</dbReference>
<dbReference type="PANTHER" id="PTHR10030">
    <property type="entry name" value="ALPHA-L-FUCOSIDASE"/>
    <property type="match status" value="1"/>
</dbReference>
<evidence type="ECO:0000313" key="10">
    <source>
        <dbReference type="Proteomes" id="UP000507470"/>
    </source>
</evidence>
<reference evidence="9 10" key="1">
    <citation type="submission" date="2020-06" db="EMBL/GenBank/DDBJ databases">
        <authorList>
            <person name="Li R."/>
            <person name="Bekaert M."/>
        </authorList>
    </citation>
    <scope>NUCLEOTIDE SEQUENCE [LARGE SCALE GENOMIC DNA]</scope>
    <source>
        <strain evidence="10">wild</strain>
    </source>
</reference>
<feature type="chain" id="PRO_5026847042" description="alpha-L-fucosidase" evidence="7">
    <location>
        <begin position="19"/>
        <end position="241"/>
    </location>
</feature>
<name>A0A6J8BP60_MYTCO</name>
<feature type="signal peptide" evidence="7">
    <location>
        <begin position="1"/>
        <end position="18"/>
    </location>
</feature>
<sequence>MTLLKYIVLFIVHQTVVSIKYEPNWDSLDTRPLPQWYDQAKLGIFIHFGVFSVPSFDHVPSWFWKYWHDKSDMHSVEFMKKNYPPRFTYQDFAAEFTAEFFNAEEWAEIFNASGAKYAVLTTKHCDGFTLWPSKTSFNWNSNSIGPKRDIVGEFSAALRKKSSLKVGLYHCLQEWFNPLYLKDKESNYTGQEYVKFKVQPALYELINNYKPEVLWSDMCELKGPAEYYKSQEFLAWLYNER</sequence>
<evidence type="ECO:0000259" key="8">
    <source>
        <dbReference type="Pfam" id="PF01120"/>
    </source>
</evidence>
<dbReference type="SMART" id="SM00812">
    <property type="entry name" value="Alpha_L_fucos"/>
    <property type="match status" value="1"/>
</dbReference>
<evidence type="ECO:0000256" key="1">
    <source>
        <dbReference type="ARBA" id="ARBA00004071"/>
    </source>
</evidence>
<evidence type="ECO:0000256" key="4">
    <source>
        <dbReference type="ARBA" id="ARBA00022729"/>
    </source>
</evidence>
<organism evidence="9 10">
    <name type="scientific">Mytilus coruscus</name>
    <name type="common">Sea mussel</name>
    <dbReference type="NCBI Taxonomy" id="42192"/>
    <lineage>
        <taxon>Eukaryota</taxon>
        <taxon>Metazoa</taxon>
        <taxon>Spiralia</taxon>
        <taxon>Lophotrochozoa</taxon>
        <taxon>Mollusca</taxon>
        <taxon>Bivalvia</taxon>
        <taxon>Autobranchia</taxon>
        <taxon>Pteriomorphia</taxon>
        <taxon>Mytilida</taxon>
        <taxon>Mytiloidea</taxon>
        <taxon>Mytilidae</taxon>
        <taxon>Mytilinae</taxon>
        <taxon>Mytilus</taxon>
    </lineage>
</organism>
<comment type="function">
    <text evidence="1">Alpha-L-fucosidase is responsible for hydrolyzing the alpha-1,6-linked fucose joined to the reducing-end N-acetylglucosamine of the carbohydrate moieties of glycoproteins.</text>
</comment>
<dbReference type="EMBL" id="CACVKT020003481">
    <property type="protein sequence ID" value="CAC5384077.1"/>
    <property type="molecule type" value="Genomic_DNA"/>
</dbReference>
<protein>
    <recommendedName>
        <fullName evidence="3">alpha-L-fucosidase</fullName>
        <ecNumber evidence="3">3.2.1.51</ecNumber>
    </recommendedName>
</protein>
<dbReference type="SUPFAM" id="SSF51445">
    <property type="entry name" value="(Trans)glycosidases"/>
    <property type="match status" value="1"/>
</dbReference>
<evidence type="ECO:0000256" key="5">
    <source>
        <dbReference type="ARBA" id="ARBA00022801"/>
    </source>
</evidence>
<dbReference type="AlphaFoldDB" id="A0A6J8BP60"/>
<evidence type="ECO:0000256" key="3">
    <source>
        <dbReference type="ARBA" id="ARBA00012662"/>
    </source>
</evidence>
<dbReference type="InterPro" id="IPR000933">
    <property type="entry name" value="Glyco_hydro_29"/>
</dbReference>
<dbReference type="EC" id="3.2.1.51" evidence="3"/>
<dbReference type="PRINTS" id="PR00741">
    <property type="entry name" value="GLHYDRLASE29"/>
</dbReference>
<dbReference type="OrthoDB" id="6042756at2759"/>
<evidence type="ECO:0000256" key="6">
    <source>
        <dbReference type="ARBA" id="ARBA00023295"/>
    </source>
</evidence>
<keyword evidence="4 7" id="KW-0732">Signal</keyword>
<dbReference type="InterPro" id="IPR017853">
    <property type="entry name" value="GH"/>
</dbReference>
<gene>
    <name evidence="9" type="ORF">MCOR_19755</name>
</gene>
<dbReference type="InterPro" id="IPR057739">
    <property type="entry name" value="Glyco_hydro_29_N"/>
</dbReference>
<evidence type="ECO:0000313" key="9">
    <source>
        <dbReference type="EMBL" id="CAC5384077.1"/>
    </source>
</evidence>
<feature type="domain" description="Glycoside hydrolase family 29 N-terminal" evidence="8">
    <location>
        <begin position="12"/>
        <end position="240"/>
    </location>
</feature>
<accession>A0A6J8BP60</accession>
<dbReference type="GO" id="GO:0016139">
    <property type="term" value="P:glycoside catabolic process"/>
    <property type="evidence" value="ECO:0007669"/>
    <property type="project" value="TreeGrafter"/>
</dbReference>
<keyword evidence="6 9" id="KW-0326">Glycosidase</keyword>
<dbReference type="Gene3D" id="3.20.20.80">
    <property type="entry name" value="Glycosidases"/>
    <property type="match status" value="1"/>
</dbReference>
<comment type="similarity">
    <text evidence="2">Belongs to the glycosyl hydrolase 29 family.</text>
</comment>
<dbReference type="Proteomes" id="UP000507470">
    <property type="component" value="Unassembled WGS sequence"/>
</dbReference>